<dbReference type="GO" id="GO:0016740">
    <property type="term" value="F:transferase activity"/>
    <property type="evidence" value="ECO:0007669"/>
    <property type="project" value="UniProtKB-KW"/>
</dbReference>
<proteinExistence type="predicted"/>
<protein>
    <submittedName>
        <fullName evidence="1">Phosphotransferase enzyme family protein</fullName>
    </submittedName>
</protein>
<dbReference type="HOGENOM" id="CLU_1461050_0_0_1"/>
<name>J4W462_BEAB2</name>
<sequence length="185" mass="20397">MNVNQIGYHQRLTVIQTILGEYELKARDTVNGYTSLAKADLRRTSPASAAHFPGTQPGTAQAPYGGLSTFIIRMGNLKVHDLNHTNRAEDEAACSALARQALTLVGLGGLVPNIYAWKPAKSFEDPDEGNFGWSICEFKPDNCFTLRTCFTSKRGRAFERAGVSRKHRQTYASSTETYPSSDLYS</sequence>
<keyword evidence="2" id="KW-1185">Reference proteome</keyword>
<accession>J4W462</accession>
<evidence type="ECO:0000313" key="2">
    <source>
        <dbReference type="Proteomes" id="UP000002762"/>
    </source>
</evidence>
<dbReference type="OrthoDB" id="2831558at2759"/>
<dbReference type="InParanoid" id="J4W462"/>
<dbReference type="GeneID" id="19888972"/>
<gene>
    <name evidence="1" type="ORF">BBA_05960</name>
</gene>
<dbReference type="Proteomes" id="UP000002762">
    <property type="component" value="Unassembled WGS sequence"/>
</dbReference>
<keyword evidence="1" id="KW-0808">Transferase</keyword>
<dbReference type="RefSeq" id="XP_008599279.1">
    <property type="nucleotide sequence ID" value="XM_008601057.1"/>
</dbReference>
<reference evidence="1 2" key="1">
    <citation type="journal article" date="2012" name="Sci. Rep.">
        <title>Genomic perspectives on the evolution of fungal entomopathogenicity in Beauveria bassiana.</title>
        <authorList>
            <person name="Xiao G."/>
            <person name="Ying S.H."/>
            <person name="Zheng P."/>
            <person name="Wang Z.L."/>
            <person name="Zhang S."/>
            <person name="Xie X.Q."/>
            <person name="Shang Y."/>
            <person name="St Leger R.J."/>
            <person name="Zhao G.P."/>
            <person name="Wang C."/>
            <person name="Feng M.G."/>
        </authorList>
    </citation>
    <scope>NUCLEOTIDE SEQUENCE [LARGE SCALE GENOMIC DNA]</scope>
    <source>
        <strain evidence="1 2">ARSEF 2860</strain>
    </source>
</reference>
<evidence type="ECO:0000313" key="1">
    <source>
        <dbReference type="EMBL" id="EJP65190.1"/>
    </source>
</evidence>
<dbReference type="EMBL" id="JH725165">
    <property type="protein sequence ID" value="EJP65190.1"/>
    <property type="molecule type" value="Genomic_DNA"/>
</dbReference>
<dbReference type="AlphaFoldDB" id="J4W462"/>
<dbReference type="STRING" id="655819.J4W462"/>
<organism evidence="1 2">
    <name type="scientific">Beauveria bassiana (strain ARSEF 2860)</name>
    <name type="common">White muscardine disease fungus</name>
    <name type="synonym">Tritirachium shiotae</name>
    <dbReference type="NCBI Taxonomy" id="655819"/>
    <lineage>
        <taxon>Eukaryota</taxon>
        <taxon>Fungi</taxon>
        <taxon>Dikarya</taxon>
        <taxon>Ascomycota</taxon>
        <taxon>Pezizomycotina</taxon>
        <taxon>Sordariomycetes</taxon>
        <taxon>Hypocreomycetidae</taxon>
        <taxon>Hypocreales</taxon>
        <taxon>Cordycipitaceae</taxon>
        <taxon>Beauveria</taxon>
    </lineage>
</organism>